<dbReference type="EMBL" id="CAJMWX010001198">
    <property type="protein sequence ID" value="CAE6473901.1"/>
    <property type="molecule type" value="Genomic_DNA"/>
</dbReference>
<evidence type="ECO:0000256" key="8">
    <source>
        <dbReference type="SAM" id="SignalP"/>
    </source>
</evidence>
<organism evidence="9 10">
    <name type="scientific">Rhizoctonia solani</name>
    <dbReference type="NCBI Taxonomy" id="456999"/>
    <lineage>
        <taxon>Eukaryota</taxon>
        <taxon>Fungi</taxon>
        <taxon>Dikarya</taxon>
        <taxon>Basidiomycota</taxon>
        <taxon>Agaricomycotina</taxon>
        <taxon>Agaricomycetes</taxon>
        <taxon>Cantharellales</taxon>
        <taxon>Ceratobasidiaceae</taxon>
        <taxon>Rhizoctonia</taxon>
    </lineage>
</organism>
<sequence length="354" mass="39704">MRALTFGLVSLASPAFGWGMFGHQITATIAQIYLLPSTRQAICSILPPTYKCNLVGVAAWPDEIKQDQSYKSYSNLHFVNAVDDDPPKKCVFDHGWKDERNILKAIVGEARNVLATGGPAADRDRSLRFLVHFLGDIHQPFHLTGKYLGGNNVEVRWKSRNTNLHAVWDSSFIDHQVLFVNTSQYTNVLPTVPSMNISPLEATRNQHIEAALAGLNYDPYIRYILLEGIYNRWTEEAKQWATCPRTDNMNPAVDFQSIMDNNSRFQDPTDLPTVCPAHWATQIHPLLCRSIWPNGLTDKTEREELSGSYATAIRDALIVEKQLAMGGVRLAVVLDGMFGSAEDRVRYGVVPLFT</sequence>
<dbReference type="SUPFAM" id="SSF48537">
    <property type="entry name" value="Phospholipase C/P1 nuclease"/>
    <property type="match status" value="2"/>
</dbReference>
<protein>
    <recommendedName>
        <fullName evidence="11">Endonuclease 3</fullName>
    </recommendedName>
</protein>
<evidence type="ECO:0000256" key="7">
    <source>
        <dbReference type="ARBA" id="ARBA00023180"/>
    </source>
</evidence>
<evidence type="ECO:0000256" key="4">
    <source>
        <dbReference type="ARBA" id="ARBA00022759"/>
    </source>
</evidence>
<reference evidence="9" key="1">
    <citation type="submission" date="2021-01" db="EMBL/GenBank/DDBJ databases">
        <authorList>
            <person name="Kaushik A."/>
        </authorList>
    </citation>
    <scope>NUCLEOTIDE SEQUENCE</scope>
    <source>
        <strain evidence="9">AG4-R118</strain>
    </source>
</reference>
<comment type="caution">
    <text evidence="9">The sequence shown here is derived from an EMBL/GenBank/DDBJ whole genome shotgun (WGS) entry which is preliminary data.</text>
</comment>
<proteinExistence type="inferred from homology"/>
<evidence type="ECO:0000256" key="3">
    <source>
        <dbReference type="ARBA" id="ARBA00022723"/>
    </source>
</evidence>
<keyword evidence="8" id="KW-0732">Signal</keyword>
<dbReference type="Proteomes" id="UP000663888">
    <property type="component" value="Unassembled WGS sequence"/>
</dbReference>
<evidence type="ECO:0008006" key="11">
    <source>
        <dbReference type="Google" id="ProtNLM"/>
    </source>
</evidence>
<dbReference type="AlphaFoldDB" id="A0A8H3C8L5"/>
<keyword evidence="6" id="KW-1015">Disulfide bond</keyword>
<dbReference type="PANTHER" id="PTHR33146">
    <property type="entry name" value="ENDONUCLEASE 4"/>
    <property type="match status" value="1"/>
</dbReference>
<dbReference type="Gene3D" id="1.10.575.10">
    <property type="entry name" value="P1 Nuclease"/>
    <property type="match status" value="1"/>
</dbReference>
<dbReference type="GO" id="GO:0004519">
    <property type="term" value="F:endonuclease activity"/>
    <property type="evidence" value="ECO:0007669"/>
    <property type="project" value="UniProtKB-KW"/>
</dbReference>
<keyword evidence="2" id="KW-0540">Nuclease</keyword>
<keyword evidence="4" id="KW-0255">Endonuclease</keyword>
<keyword evidence="3" id="KW-0479">Metal-binding</keyword>
<evidence type="ECO:0000256" key="5">
    <source>
        <dbReference type="ARBA" id="ARBA00022801"/>
    </source>
</evidence>
<gene>
    <name evidence="9" type="ORF">RDB_LOCUS112457</name>
</gene>
<feature type="signal peptide" evidence="8">
    <location>
        <begin position="1"/>
        <end position="19"/>
    </location>
</feature>
<dbReference type="GO" id="GO:0003676">
    <property type="term" value="F:nucleic acid binding"/>
    <property type="evidence" value="ECO:0007669"/>
    <property type="project" value="InterPro"/>
</dbReference>
<evidence type="ECO:0000313" key="9">
    <source>
        <dbReference type="EMBL" id="CAE6473901.1"/>
    </source>
</evidence>
<dbReference type="InterPro" id="IPR008947">
    <property type="entry name" value="PLipase_C/P1_nuclease_dom_sf"/>
</dbReference>
<keyword evidence="5" id="KW-0378">Hydrolase</keyword>
<dbReference type="GO" id="GO:0046872">
    <property type="term" value="F:metal ion binding"/>
    <property type="evidence" value="ECO:0007669"/>
    <property type="project" value="UniProtKB-KW"/>
</dbReference>
<keyword evidence="7" id="KW-0325">Glycoprotein</keyword>
<dbReference type="CDD" id="cd11010">
    <property type="entry name" value="S1-P1_nuclease"/>
    <property type="match status" value="1"/>
</dbReference>
<dbReference type="InterPro" id="IPR003154">
    <property type="entry name" value="S1/P1nuclease"/>
</dbReference>
<feature type="chain" id="PRO_5034008661" description="Endonuclease 3" evidence="8">
    <location>
        <begin position="20"/>
        <end position="354"/>
    </location>
</feature>
<comment type="similarity">
    <text evidence="1">Belongs to the nuclease type I family.</text>
</comment>
<evidence type="ECO:0000256" key="2">
    <source>
        <dbReference type="ARBA" id="ARBA00022722"/>
    </source>
</evidence>
<dbReference type="Pfam" id="PF02265">
    <property type="entry name" value="S1-P1_nuclease"/>
    <property type="match status" value="1"/>
</dbReference>
<evidence type="ECO:0000313" key="10">
    <source>
        <dbReference type="Proteomes" id="UP000663888"/>
    </source>
</evidence>
<accession>A0A8H3C8L5</accession>
<dbReference type="GO" id="GO:0016788">
    <property type="term" value="F:hydrolase activity, acting on ester bonds"/>
    <property type="evidence" value="ECO:0007669"/>
    <property type="project" value="InterPro"/>
</dbReference>
<name>A0A8H3C8L5_9AGAM</name>
<dbReference type="PANTHER" id="PTHR33146:SF29">
    <property type="entry name" value="S1_P1 NUCLEASE"/>
    <property type="match status" value="1"/>
</dbReference>
<evidence type="ECO:0000256" key="1">
    <source>
        <dbReference type="ARBA" id="ARBA00009547"/>
    </source>
</evidence>
<evidence type="ECO:0000256" key="6">
    <source>
        <dbReference type="ARBA" id="ARBA00023157"/>
    </source>
</evidence>
<dbReference type="GO" id="GO:0006308">
    <property type="term" value="P:DNA catabolic process"/>
    <property type="evidence" value="ECO:0007669"/>
    <property type="project" value="InterPro"/>
</dbReference>